<dbReference type="AlphaFoldDB" id="A0AAU8MTN8"/>
<name>A0AAU8MTN8_9GAMM</name>
<dbReference type="EMBL" id="JBANDL010000002">
    <property type="protein sequence ID" value="MEI2455260.1"/>
    <property type="molecule type" value="Genomic_DNA"/>
</dbReference>
<reference evidence="1 3" key="1">
    <citation type="submission" date="2024-02" db="EMBL/GenBank/DDBJ databases">
        <title>Lysobacter Genome Sequencing and Mining.</title>
        <authorList>
            <person name="Bierman J."/>
            <person name="Walker M.C."/>
        </authorList>
    </citation>
    <scope>NUCLEOTIDE SEQUENCE [LARGE SCALE GENOMIC DNA]</scope>
    <source>
        <strain evidence="1 3">PB6250</strain>
    </source>
</reference>
<sequence length="420" mass="45494">MFRPAVAEVRMWQLRTIDNPSGAALWFSDGAPLTAMRGGSGASSRLIVDGLGFLDITDFQNGFPNGPVMDIVDCNGVDLDYTPNPSVQIDLSLSADARFAVTAVGSGQSGAGALKPLPTIDPADAAYLEAMIAQKYVPYQDIPDAPGKSAAEIRALGLQLFPFTPYSFPLAMSIYDWTTASFTRLVLMKIFAYTAMGRSPPPLDQPGIAEAIWESNWNTYNPSNADYMRSFLMVPADSLQNVQTQLAAVADQLQRFADIENRLLAAGFQSMPRTSTVDQAQLFSGQVDIYQLGTEHFGIEFLQCPLNAGPAGVPLQIPLQQALDDYIQVGDTLTTKMVWSFGSTYEEALQYQNGIILIANPPPGAWVWDAASYITPLSDGPDKIEYTFAPGTSFLVQSVEWSQDGKGDPLCLITLQALSD</sequence>
<dbReference type="EMBL" id="CP159925">
    <property type="protein sequence ID" value="XCO74203.1"/>
    <property type="molecule type" value="Genomic_DNA"/>
</dbReference>
<reference evidence="2" key="2">
    <citation type="submission" date="2024-06" db="EMBL/GenBank/DDBJ databases">
        <authorList>
            <person name="Li S."/>
        </authorList>
    </citation>
    <scope>NUCLEOTIDE SEQUENCE</scope>
    <source>
        <strain evidence="2">SR10</strain>
    </source>
</reference>
<protein>
    <submittedName>
        <fullName evidence="2">Uncharacterized protein</fullName>
    </submittedName>
</protein>
<keyword evidence="3" id="KW-1185">Reference proteome</keyword>
<gene>
    <name evidence="2" type="ORF">ABU614_17735</name>
    <name evidence="1" type="ORF">V2J18_11285</name>
</gene>
<evidence type="ECO:0000313" key="2">
    <source>
        <dbReference type="EMBL" id="XCO74203.1"/>
    </source>
</evidence>
<evidence type="ECO:0000313" key="3">
    <source>
        <dbReference type="Proteomes" id="UP001387215"/>
    </source>
</evidence>
<dbReference type="Proteomes" id="UP001387215">
    <property type="component" value="Unassembled WGS sequence"/>
</dbReference>
<accession>A0AAU8MTN8</accession>
<proteinExistence type="predicted"/>
<dbReference type="RefSeq" id="WP_141233646.1">
    <property type="nucleotide sequence ID" value="NZ_CP159925.1"/>
</dbReference>
<evidence type="ECO:0000313" key="1">
    <source>
        <dbReference type="EMBL" id="MEI2455260.1"/>
    </source>
</evidence>
<organism evidence="2">
    <name type="scientific">Lysobacter firmicutimachus</name>
    <dbReference type="NCBI Taxonomy" id="1792846"/>
    <lineage>
        <taxon>Bacteria</taxon>
        <taxon>Pseudomonadati</taxon>
        <taxon>Pseudomonadota</taxon>
        <taxon>Gammaproteobacteria</taxon>
        <taxon>Lysobacterales</taxon>
        <taxon>Lysobacteraceae</taxon>
        <taxon>Lysobacter</taxon>
    </lineage>
</organism>